<keyword evidence="1" id="KW-1185">Reference proteome</keyword>
<protein>
    <submittedName>
        <fullName evidence="2">Mitochondrial import inner membrane translocase subunit TIM44</fullName>
    </submittedName>
</protein>
<accession>A0A7E4ZZ62</accession>
<proteinExistence type="predicted"/>
<dbReference type="Proteomes" id="UP000492821">
    <property type="component" value="Unassembled WGS sequence"/>
</dbReference>
<dbReference type="AlphaFoldDB" id="A0A7E4ZZ62"/>
<name>A0A7E4ZZ62_PANRE</name>
<organism evidence="1 2">
    <name type="scientific">Panagrellus redivivus</name>
    <name type="common">Microworm</name>
    <dbReference type="NCBI Taxonomy" id="6233"/>
    <lineage>
        <taxon>Eukaryota</taxon>
        <taxon>Metazoa</taxon>
        <taxon>Ecdysozoa</taxon>
        <taxon>Nematoda</taxon>
        <taxon>Chromadorea</taxon>
        <taxon>Rhabditida</taxon>
        <taxon>Tylenchina</taxon>
        <taxon>Panagrolaimomorpha</taxon>
        <taxon>Panagrolaimoidea</taxon>
        <taxon>Panagrolaimidae</taxon>
        <taxon>Panagrellus</taxon>
    </lineage>
</organism>
<evidence type="ECO:0000313" key="2">
    <source>
        <dbReference type="WBParaSite" id="Pan_g4802.t1"/>
    </source>
</evidence>
<dbReference type="WBParaSite" id="Pan_g4802.t1">
    <property type="protein sequence ID" value="Pan_g4802.t1"/>
    <property type="gene ID" value="Pan_g4802"/>
</dbReference>
<sequence length="218" mass="23927">MIRSRVGTFVRSLSVVAEASIASTVPKSRQHGARFALFPTPTVVTPPFELSRSLGNLISKLTYLGFELGYTDAKFASGAESAIALAAKCIKQNDSAAMSAIMLSPCVSKLRQRLDEIPPELVQKRFDFTRDNIIYSGYHSSVISSNKAFNLDVGEMTYFSTAIAVIQPDSTKRVSLRTAISKATPDTLFCNITVCRQLSPLGLWRISDINFFDQSFVP</sequence>
<evidence type="ECO:0000313" key="1">
    <source>
        <dbReference type="Proteomes" id="UP000492821"/>
    </source>
</evidence>
<reference evidence="1" key="1">
    <citation type="journal article" date="2013" name="Genetics">
        <title>The draft genome and transcriptome of Panagrellus redivivus are shaped by the harsh demands of a free-living lifestyle.</title>
        <authorList>
            <person name="Srinivasan J."/>
            <person name="Dillman A.R."/>
            <person name="Macchietto M.G."/>
            <person name="Heikkinen L."/>
            <person name="Lakso M."/>
            <person name="Fracchia K.M."/>
            <person name="Antoshechkin I."/>
            <person name="Mortazavi A."/>
            <person name="Wong G."/>
            <person name="Sternberg P.W."/>
        </authorList>
    </citation>
    <scope>NUCLEOTIDE SEQUENCE [LARGE SCALE GENOMIC DNA]</scope>
    <source>
        <strain evidence="1">MT8872</strain>
    </source>
</reference>
<reference evidence="2" key="2">
    <citation type="submission" date="2020-10" db="UniProtKB">
        <authorList>
            <consortium name="WormBaseParasite"/>
        </authorList>
    </citation>
    <scope>IDENTIFICATION</scope>
</reference>